<dbReference type="AlphaFoldDB" id="A0A395XWT4"/>
<reference evidence="1 2" key="1">
    <citation type="submission" date="2018-08" db="EMBL/GenBank/DDBJ databases">
        <title>A genome reference for cultivated species of the human gut microbiota.</title>
        <authorList>
            <person name="Zou Y."/>
            <person name="Xue W."/>
            <person name="Luo G."/>
        </authorList>
    </citation>
    <scope>NUCLEOTIDE SEQUENCE [LARGE SCALE GENOMIC DNA]</scope>
    <source>
        <strain evidence="1 2">AF11-12</strain>
    </source>
</reference>
<protein>
    <submittedName>
        <fullName evidence="1">Uncharacterized protein</fullName>
    </submittedName>
</protein>
<dbReference type="EMBL" id="QSAR01000016">
    <property type="protein sequence ID" value="RGW63185.1"/>
    <property type="molecule type" value="Genomic_DNA"/>
</dbReference>
<accession>A0A395XWT4</accession>
<evidence type="ECO:0000313" key="1">
    <source>
        <dbReference type="EMBL" id="RGW63185.1"/>
    </source>
</evidence>
<dbReference type="Proteomes" id="UP000265775">
    <property type="component" value="Unassembled WGS sequence"/>
</dbReference>
<proteinExistence type="predicted"/>
<evidence type="ECO:0000313" key="2">
    <source>
        <dbReference type="Proteomes" id="UP000265775"/>
    </source>
</evidence>
<name>A0A395XWT4_BIFLN</name>
<gene>
    <name evidence="1" type="ORF">DWV59_10615</name>
</gene>
<sequence length="473" mass="53632">MAERITTLLQDRLPLDPDRRLKVPAIRPEDDMVTVRRRLGRYLYDSLAKDTDRETLAVGTANMIWPGCEPVDRETDAEIARDLRRTESKTGSPAIALHHPAGRIIIIGLGPHKPMLARIDYRYRLSKRTVDTVSLPSLLAARMIMGHMADPDPEREIRDMLSDDRHTWQYFRTNMDRRFDGICGLVVSCATHGVRLPDPPEPGDAKALLAWTAGAGAIGLDCDDARVKGLLAERLEWVRWTAELRLAAETILRVESDWRMNRDLARRTEAGVSATVFEDKKHRDPKHDKAGQASPFAMDFDRIEVDDDVGLALFARLGAEWEALKPAVPMSGTRAALRFRYTGRHRADGVYHTGLRAIAIDPHHPESFGHELMHHLDHTWGPTDLSLDPLFRPLLDHYRETVDTARMKGANPDRWLAPAEAFARAGEIWLHMRLDGAENSLLSDGGHYETDWAYAPYRDRWNEIGTVFDRLFA</sequence>
<organism evidence="1 2">
    <name type="scientific">Bifidobacterium longum</name>
    <dbReference type="NCBI Taxonomy" id="216816"/>
    <lineage>
        <taxon>Bacteria</taxon>
        <taxon>Bacillati</taxon>
        <taxon>Actinomycetota</taxon>
        <taxon>Actinomycetes</taxon>
        <taxon>Bifidobacteriales</taxon>
        <taxon>Bifidobacteriaceae</taxon>
        <taxon>Bifidobacterium</taxon>
    </lineage>
</organism>
<dbReference type="RefSeq" id="WP_117773362.1">
    <property type="nucleotide sequence ID" value="NZ_QSAM01000013.1"/>
</dbReference>
<comment type="caution">
    <text evidence="1">The sequence shown here is derived from an EMBL/GenBank/DDBJ whole genome shotgun (WGS) entry which is preliminary data.</text>
</comment>